<dbReference type="SUPFAM" id="SSF50965">
    <property type="entry name" value="Galactose oxidase, central domain"/>
    <property type="match status" value="1"/>
</dbReference>
<gene>
    <name evidence="2" type="ORF">HMF3257_18380</name>
</gene>
<evidence type="ECO:0000313" key="3">
    <source>
        <dbReference type="Proteomes" id="UP000249016"/>
    </source>
</evidence>
<dbReference type="SUPFAM" id="SSF50998">
    <property type="entry name" value="Quinoprotein alcohol dehydrogenase-like"/>
    <property type="match status" value="1"/>
</dbReference>
<feature type="domain" description="DUF7619" evidence="1">
    <location>
        <begin position="999"/>
        <end position="1058"/>
    </location>
</feature>
<dbReference type="RefSeq" id="WP_111344261.1">
    <property type="nucleotide sequence ID" value="NZ_QLII01000001.1"/>
</dbReference>
<feature type="domain" description="DUF7619" evidence="1">
    <location>
        <begin position="1127"/>
        <end position="1177"/>
    </location>
</feature>
<evidence type="ECO:0000259" key="1">
    <source>
        <dbReference type="Pfam" id="PF24595"/>
    </source>
</evidence>
<dbReference type="Pfam" id="PF24595">
    <property type="entry name" value="DUF7619"/>
    <property type="match status" value="2"/>
</dbReference>
<dbReference type="InterPro" id="IPR055353">
    <property type="entry name" value="DUF7619"/>
</dbReference>
<dbReference type="OrthoDB" id="9805017at2"/>
<dbReference type="Proteomes" id="UP000249016">
    <property type="component" value="Unassembled WGS sequence"/>
</dbReference>
<comment type="caution">
    <text evidence="2">The sequence shown here is derived from an EMBL/GenBank/DDBJ whole genome shotgun (WGS) entry which is preliminary data.</text>
</comment>
<reference evidence="2 3" key="1">
    <citation type="submission" date="2018-06" db="EMBL/GenBank/DDBJ databases">
        <title>Spirosoma sp. HMF3257 Genome sequencing and assembly.</title>
        <authorList>
            <person name="Kang H."/>
            <person name="Cha I."/>
            <person name="Kim H."/>
            <person name="Kang J."/>
            <person name="Joh K."/>
        </authorList>
    </citation>
    <scope>NUCLEOTIDE SEQUENCE [LARGE SCALE GENOMIC DNA]</scope>
    <source>
        <strain evidence="2 3">HMF3257</strain>
    </source>
</reference>
<accession>A0A327NPA4</accession>
<dbReference type="InterPro" id="IPR011047">
    <property type="entry name" value="Quinoprotein_ADH-like_sf"/>
</dbReference>
<name>A0A327NPA4_9BACT</name>
<organism evidence="2 3">
    <name type="scientific">Spirosoma telluris</name>
    <dbReference type="NCBI Taxonomy" id="2183553"/>
    <lineage>
        <taxon>Bacteria</taxon>
        <taxon>Pseudomonadati</taxon>
        <taxon>Bacteroidota</taxon>
        <taxon>Cytophagia</taxon>
        <taxon>Cytophagales</taxon>
        <taxon>Cytophagaceae</taxon>
        <taxon>Spirosoma</taxon>
    </lineage>
</organism>
<sequence>MHILPDYRIDLNFTINISTLLPDFDNQRSIVLKLFKRGNLLYAIGGFNDSFSRELTSIVALNASTGMATAFPKSRGISRAVEYGGVLYAVGGNLRDSTDTPYGSNVIAIDLQTRQRRNWTPTVASGQTANGSIVFCAGGKVIVDYLVAGNTPGSYTHMGIAAFDTTNTATLPASWTYQVPYTHSVAISAQGIFVHNQALYLPVWTNNDTYVLQAFNLANGTSLSGWNPDTFTFQNDNGGFVYRSAVTKASVIGNRVYLYGFFNQVNGVSRKNWAAIDLATNQLTNWDLQASSVVGNSTILYAYQNKLFCLARAGDSYYKYTSRPHLALLNPVTQDVIPKTFPFLPNEPTNTWAVNKLATVDNVLWVVQSGQRAPNESIGAYDIPTGDKLNPGTFRFLNQGTLSQSFTKLLPVDTVLYTLGIYESANGQMRPSGMAAISVNGSVLPFTLNADARSITDFAIVGDLLYICGTFTQINGVARKYLASVNRFTGQLTNWNPSPAYPVSTIAISGNNVFISGSQPQIGPYVNPKPNQFTNFLIDRITGSVIHSFGTGELVRSSLAKEQYMFLGWGTTTESPCAALTYFNTERKKYASQCFIKRPQWYTTESALFAGNRLFFYPQPVPGGNPRQSLLQVAFPSTFFNETVDFFPRIGSTKGDVTVNFYGYNLSAGTKVRLLKDGETPIVVPDSSLTYPDNFRVQAVLNLRAKSIGDWDIELTLPNYQKILIRSGFKIKQATAPILNGSIVGPSSVRINQPARYYLTIANRGETDAHGVLVYFAINKETEVTFKFDLIGRTNTPVPSDSLRYFTFDSLQGKPFSGRLYWLMVNVSAETVLSLPIILKPKTTKFNAKMWVGTPVFGSPMTQLSQDCNAALSTAVGKALAGIDPWAPFVGCFNNVSDLLSSIEGSLLSKSTNDKPIAGDYLSSISGAILDCSKSVGLAAGITLALPEGAFVAGVGAAVLAAAGNWIPSLFDTGLNCSGMFPNPKNEREINPAVITSQDPNDKIGPVGVHAQRYITDKDPITYLIRFENYPTATAAAQFVQVLDTLNANKFDFSTFQFGYFNVADTNFYAPPGRKSFLRDWDLRPAKELIVRMEANFNDSTGILKATYTALDPVTMELTEDAILGFLPPNQTAPEGEGSLFFSIQAKPDLPHAATITNRASIVFDYNVPIPTPAWTNTLDKTLPQSTIQPLPSVSSDTTLTLRWDGSDTGAGVRLYDVYVSVNGGTYKPVVTNTSLKEVSYIGKADSTYRFYSVAIDSVGNEEPIPVNFDTQTTIAFGGIRSLASGNWNNPATWSCNCVPGAQDVITIMDGHRVEVPDSQSVRFKKLIVKQNANLYYKRE</sequence>
<proteinExistence type="predicted"/>
<dbReference type="InterPro" id="IPR011043">
    <property type="entry name" value="Gal_Oxase/kelch_b-propeller"/>
</dbReference>
<protein>
    <recommendedName>
        <fullName evidence="1">DUF7619 domain-containing protein</fullName>
    </recommendedName>
</protein>
<dbReference type="EMBL" id="QLII01000001">
    <property type="protein sequence ID" value="RAI75634.1"/>
    <property type="molecule type" value="Genomic_DNA"/>
</dbReference>
<keyword evidence="3" id="KW-1185">Reference proteome</keyword>
<evidence type="ECO:0000313" key="2">
    <source>
        <dbReference type="EMBL" id="RAI75634.1"/>
    </source>
</evidence>